<dbReference type="CDD" id="cd20335">
    <property type="entry name" value="BRcat_RBR"/>
    <property type="match status" value="1"/>
</dbReference>
<evidence type="ECO:0000256" key="4">
    <source>
        <dbReference type="ARBA" id="ARBA00022723"/>
    </source>
</evidence>
<name>A0AA39I8V6_9BILA</name>
<evidence type="ECO:0000256" key="1">
    <source>
        <dbReference type="ARBA" id="ARBA00001798"/>
    </source>
</evidence>
<sequence length="771" mass="89264">MPEAEWPKSVRPHCDEKLYRLWPLMSGPDLIHRTYDAEDSFLEIVDYIDGPRPNSNIPVGKIPLKAVQKDPFGLDSFFVLYSLNKKKRWEIPRRLDDIEDFQNPSESLRVTCFERALDPIFDNVVAFMQHDAWFATVVHPKLRAIKMNTVYPDGEVVHREANFGALGRDLYMRPNPPRRRRGRRIKNPEEPIDVSNSPSEEGLQPWKRNVHSLYIITRYWNSKSMINKSVRKMGGDRRWKDAEKPFLFKELREEYDHNEVPASYCGCWKCMEYSDVDYDPDQGFVPESKAPERVTLDEYFVQKTKKMKTRKRKFQKKEETVCERYENEDFEIVPSEDTEPEEPKEIAPIEVPVLPKFNPAQIPSGCIKKVVPAVFLPPAIVYQLPNALIFHQDEICWINELQDAIGPSRYPVPRTTVLERILNHDLVGDVELYGMETSLPKDLVPPSFAYCSVCFCLDVSGFSLPCGHFFCFDCWRSRFAIGISRNLVPISCMEPECKEQLSTEAALCFIPDQLVRRYRDLLAKAIVLQPGYLNCWKCSRIVHVVNEDNHIAVKCFCGALSCGECKQKVHLPASCKEFEMYSDLLRRNGQSISVISSIHNTVGMQCPKCRQLVFRTFGCASMRCICGTSFCYSCGRRYGAINHSLCGQRAESTWTLIDVDVRHMGNVPRTVFEKLVEIRSLKSYEALKAPKRNCSYEAVRAYVDIVDFLELATIALFYRTQRRYPKKDDFRHIAARKVIERLGYVLKRQRFDRRTMDVSLKICAELSCLLQ</sequence>
<dbReference type="Gene3D" id="3.30.40.10">
    <property type="entry name" value="Zinc/RING finger domain, C3HC4 (zinc finger)"/>
    <property type="match status" value="1"/>
</dbReference>
<reference evidence="11" key="1">
    <citation type="submission" date="2023-06" db="EMBL/GenBank/DDBJ databases">
        <title>Genomic analysis of the entomopathogenic nematode Steinernema hermaphroditum.</title>
        <authorList>
            <person name="Schwarz E.M."/>
            <person name="Heppert J.K."/>
            <person name="Baniya A."/>
            <person name="Schwartz H.T."/>
            <person name="Tan C.-H."/>
            <person name="Antoshechkin I."/>
            <person name="Sternberg P.W."/>
            <person name="Goodrich-Blair H."/>
            <person name="Dillman A.R."/>
        </authorList>
    </citation>
    <scope>NUCLEOTIDE SEQUENCE</scope>
    <source>
        <strain evidence="11">PS9179</strain>
        <tissue evidence="11">Whole animal</tissue>
    </source>
</reference>
<dbReference type="Proteomes" id="UP001175271">
    <property type="component" value="Unassembled WGS sequence"/>
</dbReference>
<evidence type="ECO:0000256" key="6">
    <source>
        <dbReference type="ARBA" id="ARBA00022771"/>
    </source>
</evidence>
<organism evidence="11 12">
    <name type="scientific">Steinernema hermaphroditum</name>
    <dbReference type="NCBI Taxonomy" id="289476"/>
    <lineage>
        <taxon>Eukaryota</taxon>
        <taxon>Metazoa</taxon>
        <taxon>Ecdysozoa</taxon>
        <taxon>Nematoda</taxon>
        <taxon>Chromadorea</taxon>
        <taxon>Rhabditida</taxon>
        <taxon>Tylenchina</taxon>
        <taxon>Panagrolaimomorpha</taxon>
        <taxon>Strongyloidoidea</taxon>
        <taxon>Steinernematidae</taxon>
        <taxon>Steinernema</taxon>
    </lineage>
</organism>
<keyword evidence="8" id="KW-0862">Zinc</keyword>
<dbReference type="InterPro" id="IPR002867">
    <property type="entry name" value="IBR_dom"/>
</dbReference>
<dbReference type="InterPro" id="IPR013083">
    <property type="entry name" value="Znf_RING/FYVE/PHD"/>
</dbReference>
<dbReference type="SMART" id="SM00647">
    <property type="entry name" value="IBR"/>
    <property type="match status" value="2"/>
</dbReference>
<evidence type="ECO:0000313" key="12">
    <source>
        <dbReference type="Proteomes" id="UP001175271"/>
    </source>
</evidence>
<evidence type="ECO:0000256" key="7">
    <source>
        <dbReference type="ARBA" id="ARBA00022786"/>
    </source>
</evidence>
<dbReference type="InterPro" id="IPR031127">
    <property type="entry name" value="E3_UB_ligase_RBR"/>
</dbReference>
<dbReference type="GO" id="GO:0061630">
    <property type="term" value="F:ubiquitin protein ligase activity"/>
    <property type="evidence" value="ECO:0007669"/>
    <property type="project" value="UniProtKB-EC"/>
</dbReference>
<dbReference type="Gene3D" id="1.20.120.1750">
    <property type="match status" value="1"/>
</dbReference>
<evidence type="ECO:0000259" key="10">
    <source>
        <dbReference type="PROSITE" id="PS51873"/>
    </source>
</evidence>
<dbReference type="CDD" id="cd22584">
    <property type="entry name" value="Rcat_RBR_unk"/>
    <property type="match status" value="1"/>
</dbReference>
<evidence type="ECO:0000256" key="2">
    <source>
        <dbReference type="ARBA" id="ARBA00012251"/>
    </source>
</evidence>
<comment type="caution">
    <text evidence="11">The sequence shown here is derived from an EMBL/GenBank/DDBJ whole genome shotgun (WGS) entry which is preliminary data.</text>
</comment>
<evidence type="ECO:0000256" key="3">
    <source>
        <dbReference type="ARBA" id="ARBA00022679"/>
    </source>
</evidence>
<dbReference type="PANTHER" id="PTHR11685">
    <property type="entry name" value="RBR FAMILY RING FINGER AND IBR DOMAIN-CONTAINING"/>
    <property type="match status" value="1"/>
</dbReference>
<dbReference type="AlphaFoldDB" id="A0AA39I8V6"/>
<dbReference type="SUPFAM" id="SSF57850">
    <property type="entry name" value="RING/U-box"/>
    <property type="match status" value="3"/>
</dbReference>
<keyword evidence="7" id="KW-0833">Ubl conjugation pathway</keyword>
<evidence type="ECO:0000313" key="11">
    <source>
        <dbReference type="EMBL" id="KAK0419126.1"/>
    </source>
</evidence>
<dbReference type="EC" id="2.3.2.31" evidence="2"/>
<accession>A0AA39I8V6</accession>
<feature type="compositionally biased region" description="Basic residues" evidence="9">
    <location>
        <begin position="176"/>
        <end position="185"/>
    </location>
</feature>
<keyword evidence="6" id="KW-0863">Zinc-finger</keyword>
<evidence type="ECO:0000256" key="9">
    <source>
        <dbReference type="SAM" id="MobiDB-lite"/>
    </source>
</evidence>
<dbReference type="PROSITE" id="PS51873">
    <property type="entry name" value="TRIAD"/>
    <property type="match status" value="1"/>
</dbReference>
<keyword evidence="5" id="KW-0677">Repeat</keyword>
<evidence type="ECO:0000256" key="8">
    <source>
        <dbReference type="ARBA" id="ARBA00022833"/>
    </source>
</evidence>
<evidence type="ECO:0000256" key="5">
    <source>
        <dbReference type="ARBA" id="ARBA00022737"/>
    </source>
</evidence>
<dbReference type="GO" id="GO:0016567">
    <property type="term" value="P:protein ubiquitination"/>
    <property type="evidence" value="ECO:0007669"/>
    <property type="project" value="InterPro"/>
</dbReference>
<comment type="catalytic activity">
    <reaction evidence="1">
        <text>[E2 ubiquitin-conjugating enzyme]-S-ubiquitinyl-L-cysteine + [acceptor protein]-L-lysine = [E2 ubiquitin-conjugating enzyme]-L-cysteine + [acceptor protein]-N(6)-ubiquitinyl-L-lysine.</text>
        <dbReference type="EC" id="2.3.2.31"/>
    </reaction>
</comment>
<dbReference type="Pfam" id="PF01485">
    <property type="entry name" value="IBR"/>
    <property type="match status" value="1"/>
</dbReference>
<protein>
    <recommendedName>
        <fullName evidence="2">RBR-type E3 ubiquitin transferase</fullName>
        <ecNumber evidence="2">2.3.2.31</ecNumber>
    </recommendedName>
</protein>
<dbReference type="EMBL" id="JAUCMV010000002">
    <property type="protein sequence ID" value="KAK0419126.1"/>
    <property type="molecule type" value="Genomic_DNA"/>
</dbReference>
<dbReference type="InterPro" id="IPR044066">
    <property type="entry name" value="TRIAD_supradom"/>
</dbReference>
<dbReference type="GO" id="GO:0008270">
    <property type="term" value="F:zinc ion binding"/>
    <property type="evidence" value="ECO:0007669"/>
    <property type="project" value="UniProtKB-KW"/>
</dbReference>
<proteinExistence type="predicted"/>
<feature type="region of interest" description="Disordered" evidence="9">
    <location>
        <begin position="175"/>
        <end position="203"/>
    </location>
</feature>
<keyword evidence="3" id="KW-0808">Transferase</keyword>
<feature type="domain" description="RING-type" evidence="10">
    <location>
        <begin position="447"/>
        <end position="650"/>
    </location>
</feature>
<keyword evidence="12" id="KW-1185">Reference proteome</keyword>
<keyword evidence="4" id="KW-0479">Metal-binding</keyword>
<gene>
    <name evidence="11" type="ORF">QR680_013968</name>
</gene>